<dbReference type="Gene3D" id="2.60.40.10">
    <property type="entry name" value="Immunoglobulins"/>
    <property type="match status" value="1"/>
</dbReference>
<dbReference type="OMA" id="AWRMRTN"/>
<evidence type="ECO:0000259" key="3">
    <source>
        <dbReference type="PROSITE" id="PS50202"/>
    </source>
</evidence>
<name>A0A7I4YM31_HAECO</name>
<reference evidence="5" key="1">
    <citation type="submission" date="2020-12" db="UniProtKB">
        <authorList>
            <consortium name="WormBaseParasite"/>
        </authorList>
    </citation>
    <scope>IDENTIFICATION</scope>
    <source>
        <strain evidence="5">MHco3</strain>
    </source>
</reference>
<dbReference type="AlphaFoldDB" id="A0A7I4YM31"/>
<dbReference type="InterPro" id="IPR000535">
    <property type="entry name" value="MSP_dom"/>
</dbReference>
<evidence type="ECO:0000313" key="4">
    <source>
        <dbReference type="Proteomes" id="UP000025227"/>
    </source>
</evidence>
<dbReference type="PROSITE" id="PS50202">
    <property type="entry name" value="MSP"/>
    <property type="match status" value="1"/>
</dbReference>
<evidence type="ECO:0000256" key="2">
    <source>
        <dbReference type="SAM" id="Coils"/>
    </source>
</evidence>
<feature type="coiled-coil region" evidence="2">
    <location>
        <begin position="209"/>
        <end position="247"/>
    </location>
</feature>
<keyword evidence="1" id="KW-0963">Cytoplasm</keyword>
<dbReference type="SUPFAM" id="SSF49354">
    <property type="entry name" value="PapD-like"/>
    <property type="match status" value="1"/>
</dbReference>
<protein>
    <recommendedName>
        <fullName evidence="1">Major sperm protein</fullName>
    </recommendedName>
</protein>
<keyword evidence="2" id="KW-0175">Coiled coil</keyword>
<dbReference type="WBParaSite" id="HCON_00108670-00001">
    <property type="protein sequence ID" value="HCON_00108670-00001"/>
    <property type="gene ID" value="HCON_00108670"/>
</dbReference>
<comment type="function">
    <text evidence="1">Central component in molecular interactions underlying sperm crawling. Forms an extensive filament system that extends from sperm villipoda, along the leading edge of the pseudopod.</text>
</comment>
<evidence type="ECO:0000256" key="1">
    <source>
        <dbReference type="RuleBase" id="RU003425"/>
    </source>
</evidence>
<evidence type="ECO:0000313" key="5">
    <source>
        <dbReference type="WBParaSite" id="HCON_00108670-00001"/>
    </source>
</evidence>
<dbReference type="Pfam" id="PF00635">
    <property type="entry name" value="Motile_Sperm"/>
    <property type="match status" value="1"/>
</dbReference>
<dbReference type="Proteomes" id="UP000025227">
    <property type="component" value="Unplaced"/>
</dbReference>
<keyword evidence="1" id="KW-0206">Cytoskeleton</keyword>
<sequence length="258" mass="29342">MLGVHLNTAGSDETSTPSLVFLDQTLIVFDVEQRKNASQVLHISRVPKIGLVSYRFQTNAPTRYIVNPNCGVLTDDNPVPVKIELVGNRYNPQHKLILQATLINSADDWEKVWEDPKFDKRESYQSLWIELSTTVMNLEHAHNLTEQDPMNAAAAVRQLLNASHSKGADKVKELKDLISLLEADTKTILKNIDQTQKLKEVIEKQLADRATETAELRDKTEKLAAEEERLRVDLMREEAELRVYKERRGGNLENCVVM</sequence>
<dbReference type="InterPro" id="IPR013783">
    <property type="entry name" value="Ig-like_fold"/>
</dbReference>
<organism evidence="4 5">
    <name type="scientific">Haemonchus contortus</name>
    <name type="common">Barber pole worm</name>
    <dbReference type="NCBI Taxonomy" id="6289"/>
    <lineage>
        <taxon>Eukaryota</taxon>
        <taxon>Metazoa</taxon>
        <taxon>Ecdysozoa</taxon>
        <taxon>Nematoda</taxon>
        <taxon>Chromadorea</taxon>
        <taxon>Rhabditida</taxon>
        <taxon>Rhabditina</taxon>
        <taxon>Rhabditomorpha</taxon>
        <taxon>Strongyloidea</taxon>
        <taxon>Trichostrongylidae</taxon>
        <taxon>Haemonchus</taxon>
    </lineage>
</organism>
<dbReference type="OrthoDB" id="75724at2759"/>
<feature type="domain" description="MSP" evidence="3">
    <location>
        <begin position="12"/>
        <end position="146"/>
    </location>
</feature>
<proteinExistence type="predicted"/>
<dbReference type="InterPro" id="IPR008962">
    <property type="entry name" value="PapD-like_sf"/>
</dbReference>
<accession>A0A7I4YM31</accession>
<keyword evidence="4" id="KW-1185">Reference proteome</keyword>